<dbReference type="Pfam" id="PF02142">
    <property type="entry name" value="MGS"/>
    <property type="match status" value="1"/>
</dbReference>
<dbReference type="UniPathway" id="UPA00074">
    <property type="reaction ID" value="UER00133"/>
</dbReference>
<accession>A0A1G2QFU0</accession>
<reference evidence="9 10" key="1">
    <citation type="journal article" date="2016" name="Nat. Commun.">
        <title>Thousands of microbial genomes shed light on interconnected biogeochemical processes in an aquifer system.</title>
        <authorList>
            <person name="Anantharaman K."/>
            <person name="Brown C.T."/>
            <person name="Hug L.A."/>
            <person name="Sharon I."/>
            <person name="Castelle C.J."/>
            <person name="Probst A.J."/>
            <person name="Thomas B.C."/>
            <person name="Singh A."/>
            <person name="Wilkins M.J."/>
            <person name="Karaoz U."/>
            <person name="Brodie E.L."/>
            <person name="Williams K.H."/>
            <person name="Hubbard S.S."/>
            <person name="Banfield J.F."/>
        </authorList>
    </citation>
    <scope>NUCLEOTIDE SEQUENCE [LARGE SCALE GENOMIC DNA]</scope>
</reference>
<protein>
    <recommendedName>
        <fullName evidence="8">MGS-like domain-containing protein</fullName>
    </recommendedName>
</protein>
<dbReference type="STRING" id="1802439.A2589_03470"/>
<dbReference type="InterPro" id="IPR016193">
    <property type="entry name" value="Cytidine_deaminase-like"/>
</dbReference>
<dbReference type="PIRSF" id="PIRSF000414">
    <property type="entry name" value="AICARFT_IMPCHas"/>
    <property type="match status" value="1"/>
</dbReference>
<evidence type="ECO:0000256" key="4">
    <source>
        <dbReference type="ARBA" id="ARBA00022679"/>
    </source>
</evidence>
<dbReference type="CDD" id="cd01421">
    <property type="entry name" value="IMPCH"/>
    <property type="match status" value="1"/>
</dbReference>
<gene>
    <name evidence="9" type="ORF">A2589_03470</name>
</gene>
<dbReference type="SUPFAM" id="SSF52335">
    <property type="entry name" value="Methylglyoxal synthase-like"/>
    <property type="match status" value="1"/>
</dbReference>
<proteinExistence type="inferred from homology"/>
<dbReference type="PANTHER" id="PTHR11692">
    <property type="entry name" value="BIFUNCTIONAL PURINE BIOSYNTHESIS PROTEIN PURH"/>
    <property type="match status" value="1"/>
</dbReference>
<dbReference type="PANTHER" id="PTHR11692:SF0">
    <property type="entry name" value="BIFUNCTIONAL PURINE BIOSYNTHESIS PROTEIN ATIC"/>
    <property type="match status" value="1"/>
</dbReference>
<comment type="pathway">
    <text evidence="1">Purine metabolism; IMP biosynthesis via de novo pathway; IMP from 5-formamido-1-(5-phospho-D-ribosyl)imidazole-4-carboxamide: step 1/1.</text>
</comment>
<evidence type="ECO:0000259" key="8">
    <source>
        <dbReference type="PROSITE" id="PS51855"/>
    </source>
</evidence>
<dbReference type="SUPFAM" id="SSF53927">
    <property type="entry name" value="Cytidine deaminase-like"/>
    <property type="match status" value="1"/>
</dbReference>
<keyword evidence="4" id="KW-0808">Transferase</keyword>
<dbReference type="GO" id="GO:0003937">
    <property type="term" value="F:IMP cyclohydrolase activity"/>
    <property type="evidence" value="ECO:0007669"/>
    <property type="project" value="InterPro"/>
</dbReference>
<keyword evidence="5" id="KW-0658">Purine biosynthesis</keyword>
<feature type="domain" description="MGS-like" evidence="8">
    <location>
        <begin position="13"/>
        <end position="165"/>
    </location>
</feature>
<evidence type="ECO:0000256" key="2">
    <source>
        <dbReference type="ARBA" id="ARBA00004954"/>
    </source>
</evidence>
<dbReference type="AlphaFoldDB" id="A0A1G2QFU0"/>
<dbReference type="GO" id="GO:0005829">
    <property type="term" value="C:cytosol"/>
    <property type="evidence" value="ECO:0007669"/>
    <property type="project" value="TreeGrafter"/>
</dbReference>
<dbReference type="Proteomes" id="UP000177838">
    <property type="component" value="Unassembled WGS sequence"/>
</dbReference>
<dbReference type="GO" id="GO:0004643">
    <property type="term" value="F:phosphoribosylaminoimidazolecarboxamide formyltransferase activity"/>
    <property type="evidence" value="ECO:0007669"/>
    <property type="project" value="InterPro"/>
</dbReference>
<evidence type="ECO:0000256" key="1">
    <source>
        <dbReference type="ARBA" id="ARBA00004844"/>
    </source>
</evidence>
<dbReference type="InterPro" id="IPR024051">
    <property type="entry name" value="AICAR_Tfase_dup_dom_sf"/>
</dbReference>
<dbReference type="EMBL" id="MHTK01000008">
    <property type="protein sequence ID" value="OHA59243.1"/>
    <property type="molecule type" value="Genomic_DNA"/>
</dbReference>
<evidence type="ECO:0000313" key="10">
    <source>
        <dbReference type="Proteomes" id="UP000177838"/>
    </source>
</evidence>
<dbReference type="Gene3D" id="3.40.140.20">
    <property type="match status" value="2"/>
</dbReference>
<evidence type="ECO:0000313" key="9">
    <source>
        <dbReference type="EMBL" id="OHA59243.1"/>
    </source>
</evidence>
<comment type="caution">
    <text evidence="9">The sequence shown here is derived from an EMBL/GenBank/DDBJ whole genome shotgun (WGS) entry which is preliminary data.</text>
</comment>
<dbReference type="InterPro" id="IPR002695">
    <property type="entry name" value="PurH-like"/>
</dbReference>
<dbReference type="Pfam" id="PF01808">
    <property type="entry name" value="AICARFT_IMPCHas"/>
    <property type="match status" value="1"/>
</dbReference>
<dbReference type="InterPro" id="IPR011607">
    <property type="entry name" value="MGS-like_dom"/>
</dbReference>
<keyword evidence="6" id="KW-0378">Hydrolase</keyword>
<comment type="similarity">
    <text evidence="3">Belongs to the PurH family.</text>
</comment>
<evidence type="ECO:0000256" key="6">
    <source>
        <dbReference type="ARBA" id="ARBA00022801"/>
    </source>
</evidence>
<dbReference type="SMART" id="SM00798">
    <property type="entry name" value="AICARFT_IMPCHas"/>
    <property type="match status" value="1"/>
</dbReference>
<evidence type="ECO:0000256" key="5">
    <source>
        <dbReference type="ARBA" id="ARBA00022755"/>
    </source>
</evidence>
<dbReference type="PROSITE" id="PS51855">
    <property type="entry name" value="MGS"/>
    <property type="match status" value="1"/>
</dbReference>
<dbReference type="SMART" id="SM00851">
    <property type="entry name" value="MGS"/>
    <property type="match status" value="1"/>
</dbReference>
<dbReference type="Gene3D" id="3.40.50.1380">
    <property type="entry name" value="Methylglyoxal synthase-like domain"/>
    <property type="match status" value="1"/>
</dbReference>
<evidence type="ECO:0000256" key="7">
    <source>
        <dbReference type="ARBA" id="ARBA00023268"/>
    </source>
</evidence>
<sequence length="545" mass="57917">MWSGKVLDVKGSLSIKLKEGVVMRNALLSVYHKEGIVEFAQALVELGFTIYASGGTFKHLTANGISALPVADLVGGEAILGHRVVTLSREVHAGLLAQNTEADIAELASLAIPRLDLVGVDLYPLEAEIARPGSTRESVIEQTDIGGPTMIRSGVKGGRIVICDPKDRQKVIDWLKAGEPANGFVDELGAKGEFIIARYCLASASYLSDGKYTGFSGERVATCKYGENAWQAPAHLYSTGTPDPLALDKFGVIEGTPPSYNNWCDIDRLILTATHIAEGYAINAAKTSLAVGVKHGNPCEAAAGPIRAELVKKMMAGDPLAIFGGLVLVNFKVDEGLGELLAGKMLDGIIAPAFTEGAIAMLRRKGDKCRFVVNPALLNELVGHLDQTPRFRFVRGGFLAQPNYTFVPDFNQGVIVKYGQATPMQECDMVLAWAIGSTSNSNTITLVKNGQLIGNGVGQQDRVGAANLAVTRARRSGHDVTGAVAYSDSFFPFPDGPQTLIEAGVTAIFTSSGSVKDQATIEVCAKHGVVLYMIPDQVGRGFFGH</sequence>
<evidence type="ECO:0000256" key="3">
    <source>
        <dbReference type="ARBA" id="ARBA00007667"/>
    </source>
</evidence>
<comment type="pathway">
    <text evidence="2">Purine metabolism; IMP biosynthesis via de novo pathway; 5-formamido-1-(5-phospho-D-ribosyl)imidazole-4-carboxamide from 5-amino-1-(5-phospho-D-ribosyl)imidazole-4-carboxamide (10-formyl THF route): step 1/1.</text>
</comment>
<dbReference type="GO" id="GO:0006189">
    <property type="term" value="P:'de novo' IMP biosynthetic process"/>
    <property type="evidence" value="ECO:0007669"/>
    <property type="project" value="UniProtKB-UniPathway"/>
</dbReference>
<name>A0A1G2QFU0_9BACT</name>
<dbReference type="InterPro" id="IPR036914">
    <property type="entry name" value="MGS-like_dom_sf"/>
</dbReference>
<keyword evidence="7" id="KW-0511">Multifunctional enzyme</keyword>
<organism evidence="9 10">
    <name type="scientific">Candidatus Vogelbacteria bacterium RIFOXYD1_FULL_46_19</name>
    <dbReference type="NCBI Taxonomy" id="1802439"/>
    <lineage>
        <taxon>Bacteria</taxon>
        <taxon>Candidatus Vogeliibacteriota</taxon>
    </lineage>
</organism>